<dbReference type="InterPro" id="IPR021886">
    <property type="entry name" value="MgsA_C"/>
</dbReference>
<dbReference type="InterPro" id="IPR027417">
    <property type="entry name" value="P-loop_NTPase"/>
</dbReference>
<evidence type="ECO:0000259" key="5">
    <source>
        <dbReference type="SMART" id="SM00382"/>
    </source>
</evidence>
<evidence type="ECO:0000313" key="6">
    <source>
        <dbReference type="EMBL" id="SMB82491.1"/>
    </source>
</evidence>
<sequence>MNTLFQHDQRPLAERMRPERLEDLVGQRHLFARGAPLEVALRTKRVQNLILHGPPGTGKTTIARALANSVEGEFIALSAVNAGKSELADVIKRADANRARGKRTILFLDEIHRWNRTQQDALLPQIESGHISVIGATTENPGFSLVRALQSRARILEIQPLTAEDLGEILRRAEQAEGRRLPLTPEGRTALIDSADHDARLALGMAEAVWFAEPDHDLTPLELEVIAPSVHGRHGRNREALYDMLSAFHKSMRGSDPDAALLYAFRMLEGGEDIRQIIRRVQACASEDVGLADPQAMVQAASAWAAIERLGDAEGWLPLAQAIIYVAAAPKSNAVYAAGNAARRLARETSDLPPPLWMMNAPTSYQASLGRKKGYAYDHDFLGAFSGQTRLPEALAGTVLYQPSERGWESVHLSKRLAHWRTLRASGELQPRATGPGAEPSEEAEEERRLK</sequence>
<dbReference type="GO" id="GO:0008047">
    <property type="term" value="F:enzyme activator activity"/>
    <property type="evidence" value="ECO:0007669"/>
    <property type="project" value="TreeGrafter"/>
</dbReference>
<keyword evidence="3" id="KW-0067">ATP-binding</keyword>
<evidence type="ECO:0000256" key="1">
    <source>
        <dbReference type="ARBA" id="ARBA00008959"/>
    </source>
</evidence>
<dbReference type="PANTHER" id="PTHR13779:SF7">
    <property type="entry name" value="ATPASE WRNIP1"/>
    <property type="match status" value="1"/>
</dbReference>
<dbReference type="CDD" id="cd00009">
    <property type="entry name" value="AAA"/>
    <property type="match status" value="1"/>
</dbReference>
<gene>
    <name evidence="6" type="ORF">SAMN00790413_04032</name>
</gene>
<organism evidence="6 7">
    <name type="scientific">Deinococcus hopiensis KR-140</name>
    <dbReference type="NCBI Taxonomy" id="695939"/>
    <lineage>
        <taxon>Bacteria</taxon>
        <taxon>Thermotogati</taxon>
        <taxon>Deinococcota</taxon>
        <taxon>Deinococci</taxon>
        <taxon>Deinococcales</taxon>
        <taxon>Deinococcaceae</taxon>
        <taxon>Deinococcus</taxon>
    </lineage>
</organism>
<feature type="domain" description="AAA+ ATPase" evidence="5">
    <location>
        <begin position="45"/>
        <end position="162"/>
    </location>
</feature>
<dbReference type="GO" id="GO:0016887">
    <property type="term" value="F:ATP hydrolysis activity"/>
    <property type="evidence" value="ECO:0007669"/>
    <property type="project" value="InterPro"/>
</dbReference>
<dbReference type="PANTHER" id="PTHR13779">
    <property type="entry name" value="WERNER HELICASE-INTERACTING PROTEIN 1 FAMILY MEMBER"/>
    <property type="match status" value="1"/>
</dbReference>
<dbReference type="SMART" id="SM00382">
    <property type="entry name" value="AAA"/>
    <property type="match status" value="1"/>
</dbReference>
<protein>
    <submittedName>
        <fullName evidence="6">Putative ATPase</fullName>
    </submittedName>
</protein>
<dbReference type="STRING" id="695939.SAMN00790413_04032"/>
<proteinExistence type="inferred from homology"/>
<dbReference type="SUPFAM" id="SSF48019">
    <property type="entry name" value="post-AAA+ oligomerization domain-like"/>
    <property type="match status" value="1"/>
</dbReference>
<evidence type="ECO:0000256" key="4">
    <source>
        <dbReference type="SAM" id="MobiDB-lite"/>
    </source>
</evidence>
<evidence type="ECO:0000256" key="3">
    <source>
        <dbReference type="ARBA" id="ARBA00022840"/>
    </source>
</evidence>
<dbReference type="CDD" id="cd18139">
    <property type="entry name" value="HLD_clamp_RarA"/>
    <property type="match status" value="1"/>
</dbReference>
<dbReference type="Gene3D" id="3.40.50.300">
    <property type="entry name" value="P-loop containing nucleotide triphosphate hydrolases"/>
    <property type="match status" value="1"/>
</dbReference>
<dbReference type="GO" id="GO:0005524">
    <property type="term" value="F:ATP binding"/>
    <property type="evidence" value="ECO:0007669"/>
    <property type="project" value="UniProtKB-KW"/>
</dbReference>
<reference evidence="6 7" key="1">
    <citation type="submission" date="2017-04" db="EMBL/GenBank/DDBJ databases">
        <authorList>
            <person name="Afonso C.L."/>
            <person name="Miller P.J."/>
            <person name="Scott M.A."/>
            <person name="Spackman E."/>
            <person name="Goraichik I."/>
            <person name="Dimitrov K.M."/>
            <person name="Suarez D.L."/>
            <person name="Swayne D.E."/>
        </authorList>
    </citation>
    <scope>NUCLEOTIDE SEQUENCE [LARGE SCALE GENOMIC DNA]</scope>
    <source>
        <strain evidence="6 7">KR-140</strain>
    </source>
</reference>
<dbReference type="GO" id="GO:0000731">
    <property type="term" value="P:DNA synthesis involved in DNA repair"/>
    <property type="evidence" value="ECO:0007669"/>
    <property type="project" value="TreeGrafter"/>
</dbReference>
<keyword evidence="7" id="KW-1185">Reference proteome</keyword>
<evidence type="ECO:0000256" key="2">
    <source>
        <dbReference type="ARBA" id="ARBA00022741"/>
    </source>
</evidence>
<feature type="region of interest" description="Disordered" evidence="4">
    <location>
        <begin position="424"/>
        <end position="451"/>
    </location>
</feature>
<dbReference type="InterPro" id="IPR008921">
    <property type="entry name" value="DNA_pol3_clamp-load_cplx_C"/>
</dbReference>
<evidence type="ECO:0000313" key="7">
    <source>
        <dbReference type="Proteomes" id="UP000192582"/>
    </source>
</evidence>
<accession>A0A1W1UNV6</accession>
<name>A0A1W1UNV6_9DEIO</name>
<dbReference type="GO" id="GO:0006261">
    <property type="term" value="P:DNA-templated DNA replication"/>
    <property type="evidence" value="ECO:0007669"/>
    <property type="project" value="TreeGrafter"/>
</dbReference>
<dbReference type="AlphaFoldDB" id="A0A1W1UNV6"/>
<dbReference type="InterPro" id="IPR032423">
    <property type="entry name" value="AAA_assoc_2"/>
</dbReference>
<dbReference type="Pfam" id="PF00004">
    <property type="entry name" value="AAA"/>
    <property type="match status" value="1"/>
</dbReference>
<dbReference type="InterPro" id="IPR003959">
    <property type="entry name" value="ATPase_AAA_core"/>
</dbReference>
<keyword evidence="2" id="KW-0547">Nucleotide-binding</keyword>
<dbReference type="EMBL" id="FWWU01000006">
    <property type="protein sequence ID" value="SMB82491.1"/>
    <property type="molecule type" value="Genomic_DNA"/>
</dbReference>
<dbReference type="Proteomes" id="UP000192582">
    <property type="component" value="Unassembled WGS sequence"/>
</dbReference>
<dbReference type="FunFam" id="3.40.50.300:FF:000137">
    <property type="entry name" value="Replication-associated recombination protein A"/>
    <property type="match status" value="1"/>
</dbReference>
<dbReference type="GO" id="GO:0003677">
    <property type="term" value="F:DNA binding"/>
    <property type="evidence" value="ECO:0007669"/>
    <property type="project" value="InterPro"/>
</dbReference>
<dbReference type="GO" id="GO:0017116">
    <property type="term" value="F:single-stranded DNA helicase activity"/>
    <property type="evidence" value="ECO:0007669"/>
    <property type="project" value="TreeGrafter"/>
</dbReference>
<dbReference type="SUPFAM" id="SSF52540">
    <property type="entry name" value="P-loop containing nucleoside triphosphate hydrolases"/>
    <property type="match status" value="1"/>
</dbReference>
<dbReference type="InterPro" id="IPR003593">
    <property type="entry name" value="AAA+_ATPase"/>
</dbReference>
<dbReference type="Gene3D" id="1.20.272.10">
    <property type="match status" value="1"/>
</dbReference>
<dbReference type="Pfam" id="PF12002">
    <property type="entry name" value="MgsA_C"/>
    <property type="match status" value="1"/>
</dbReference>
<dbReference type="InterPro" id="IPR051314">
    <property type="entry name" value="AAA_ATPase_RarA/MGS1/WRNIP1"/>
</dbReference>
<dbReference type="Gene3D" id="1.10.3710.10">
    <property type="entry name" value="DNA polymerase III clamp loader subunits, C-terminal domain"/>
    <property type="match status" value="1"/>
</dbReference>
<dbReference type="Pfam" id="PF16193">
    <property type="entry name" value="AAA_assoc_2"/>
    <property type="match status" value="1"/>
</dbReference>
<comment type="similarity">
    <text evidence="1">Belongs to the AAA ATPase family. RarA/MGS1/WRNIP1 subfamily.</text>
</comment>
<dbReference type="OrthoDB" id="9778364at2"/>